<feature type="compositionally biased region" description="Basic residues" evidence="4">
    <location>
        <begin position="1"/>
        <end position="12"/>
    </location>
</feature>
<dbReference type="SUPFAM" id="SSF52151">
    <property type="entry name" value="FabD/lysophospholipase-like"/>
    <property type="match status" value="1"/>
</dbReference>
<dbReference type="EC" id="3.1.1.-" evidence="3"/>
<keyword evidence="7" id="KW-1185">Reference proteome</keyword>
<dbReference type="GO" id="GO:0055088">
    <property type="term" value="P:lipid homeostasis"/>
    <property type="evidence" value="ECO:0007669"/>
    <property type="project" value="TreeGrafter"/>
</dbReference>
<comment type="caution">
    <text evidence="6">The sequence shown here is derived from an EMBL/GenBank/DDBJ whole genome shotgun (WGS) entry which is preliminary data.</text>
</comment>
<proteinExistence type="inferred from homology"/>
<dbReference type="InterPro" id="IPR033562">
    <property type="entry name" value="PLPL"/>
</dbReference>
<dbReference type="PANTHER" id="PTHR12406:SF7">
    <property type="entry name" value="PATATIN-LIKE PHOSPHOLIPASE DOMAIN-CONTAINING PROTEIN 4"/>
    <property type="match status" value="1"/>
</dbReference>
<name>A0AA88DP18_FICCA</name>
<dbReference type="GO" id="GO:0005811">
    <property type="term" value="C:lipid droplet"/>
    <property type="evidence" value="ECO:0007669"/>
    <property type="project" value="TreeGrafter"/>
</dbReference>
<accession>A0AA88DP18</accession>
<feature type="domain" description="PNPLA" evidence="5">
    <location>
        <begin position="177"/>
        <end position="342"/>
    </location>
</feature>
<dbReference type="FunFam" id="3.40.1090.10:FF:000028">
    <property type="entry name" value="Patatin"/>
    <property type="match status" value="1"/>
</dbReference>
<dbReference type="PROSITE" id="PS51635">
    <property type="entry name" value="PNPLA"/>
    <property type="match status" value="1"/>
</dbReference>
<keyword evidence="2 3" id="KW-0378">Hydrolase</keyword>
<evidence type="ECO:0000256" key="4">
    <source>
        <dbReference type="SAM" id="MobiDB-lite"/>
    </source>
</evidence>
<evidence type="ECO:0000259" key="5">
    <source>
        <dbReference type="PROSITE" id="PS51635"/>
    </source>
</evidence>
<feature type="short sequence motif" description="GXSXG" evidence="2">
    <location>
        <begin position="210"/>
        <end position="214"/>
    </location>
</feature>
<feature type="active site" description="Proton acceptor" evidence="2">
    <location>
        <position position="328"/>
    </location>
</feature>
<dbReference type="EMBL" id="BTGU01000082">
    <property type="protein sequence ID" value="GMN58887.1"/>
    <property type="molecule type" value="Genomic_DNA"/>
</dbReference>
<sequence>MLKLLFRRKPKRASASTFMAPPSLSSSLSYPQPHPHHHHSLSSSFRNLTSRYNLPSRPPPRTLTLLASAPNSGTDHSSPSPSPPPPVKKSFAVATGELFLGLASRLIKRPGRGLKVDDSASDAASVAMLESLGGRGRYKERIGKVMEDEIEPEVVWEQRVKDVEAERQRRIVTSPGFSFSAAGLLFPYHLGVAHFLIQKGYIKDTTPLAGSSAGAIVCAVIASGASMEEGLKATKVLAEDCRNKGTAFRLGAVLRDILDKFLPDDVHIRSNGRVRVAVTQIFWRPRGLLVDKFDSKKDLINAVFTSSFIPGYLAPRPATIFRNKLCIDGGLTLFMPPTSATQTVRVCAFPASRLGLEGIGISPDCNPENRASPRELFNWALEPAEDYILDQLFELGYQDAAVWAKENPVSKLVEDGSPLNGNGLVQ</sequence>
<dbReference type="Gene3D" id="3.40.1090.10">
    <property type="entry name" value="Cytosolic phospholipase A2 catalytic domain"/>
    <property type="match status" value="1"/>
</dbReference>
<evidence type="ECO:0000256" key="1">
    <source>
        <dbReference type="ARBA" id="ARBA00023098"/>
    </source>
</evidence>
<dbReference type="Pfam" id="PF01734">
    <property type="entry name" value="Patatin"/>
    <property type="match status" value="1"/>
</dbReference>
<reference evidence="6" key="1">
    <citation type="submission" date="2023-07" db="EMBL/GenBank/DDBJ databases">
        <title>draft genome sequence of fig (Ficus carica).</title>
        <authorList>
            <person name="Takahashi T."/>
            <person name="Nishimura K."/>
        </authorList>
    </citation>
    <scope>NUCLEOTIDE SEQUENCE</scope>
</reference>
<evidence type="ECO:0000313" key="6">
    <source>
        <dbReference type="EMBL" id="GMN58887.1"/>
    </source>
</evidence>
<dbReference type="GO" id="GO:0016020">
    <property type="term" value="C:membrane"/>
    <property type="evidence" value="ECO:0007669"/>
    <property type="project" value="TreeGrafter"/>
</dbReference>
<dbReference type="AlphaFoldDB" id="A0AA88DP18"/>
<feature type="compositionally biased region" description="Low complexity" evidence="4">
    <location>
        <begin position="21"/>
        <end position="31"/>
    </location>
</feature>
<dbReference type="GO" id="GO:0005737">
    <property type="term" value="C:cytoplasm"/>
    <property type="evidence" value="ECO:0007669"/>
    <property type="project" value="TreeGrafter"/>
</dbReference>
<comment type="caution">
    <text evidence="2">Lacks conserved residue(s) required for the propagation of feature annotation.</text>
</comment>
<evidence type="ECO:0000256" key="2">
    <source>
        <dbReference type="PROSITE-ProRule" id="PRU01161"/>
    </source>
</evidence>
<gene>
    <name evidence="6" type="ORF">TIFTF001_027988</name>
</gene>
<dbReference type="PANTHER" id="PTHR12406">
    <property type="entry name" value="CALCIUM-INDEPENDENT PHOSPHOLIPASE A2 IPLA2 -RELATED"/>
    <property type="match status" value="1"/>
</dbReference>
<dbReference type="Proteomes" id="UP001187192">
    <property type="component" value="Unassembled WGS sequence"/>
</dbReference>
<feature type="short sequence motif" description="DGA/G" evidence="2">
    <location>
        <begin position="328"/>
        <end position="330"/>
    </location>
</feature>
<evidence type="ECO:0000256" key="3">
    <source>
        <dbReference type="RuleBase" id="RU361262"/>
    </source>
</evidence>
<comment type="domain">
    <text evidence="3">The nitrogen atoms of the two glycine residues in the GGXR motif define the oxyanion hole, and stabilize the oxyanion that forms during the nucleophilic attack by the catalytic serine during substrate cleavage.</text>
</comment>
<feature type="active site" description="Nucleophile" evidence="2">
    <location>
        <position position="212"/>
    </location>
</feature>
<dbReference type="GO" id="GO:0004806">
    <property type="term" value="F:triacylglycerol lipase activity"/>
    <property type="evidence" value="ECO:0007669"/>
    <property type="project" value="TreeGrafter"/>
</dbReference>
<dbReference type="CDD" id="cd07224">
    <property type="entry name" value="Pat_like"/>
    <property type="match status" value="1"/>
</dbReference>
<protein>
    <recommendedName>
        <fullName evidence="3">Patatin</fullName>
        <ecNumber evidence="3">3.1.1.-</ecNumber>
    </recommendedName>
</protein>
<dbReference type="GO" id="GO:0019433">
    <property type="term" value="P:triglyceride catabolic process"/>
    <property type="evidence" value="ECO:0007669"/>
    <property type="project" value="TreeGrafter"/>
</dbReference>
<keyword evidence="2 3" id="KW-0442">Lipid degradation</keyword>
<dbReference type="InterPro" id="IPR002641">
    <property type="entry name" value="PNPLA_dom"/>
</dbReference>
<comment type="function">
    <text evidence="3">Lipolytic acyl hydrolase (LAH).</text>
</comment>
<feature type="region of interest" description="Disordered" evidence="4">
    <location>
        <begin position="1"/>
        <end position="88"/>
    </location>
</feature>
<evidence type="ECO:0000313" key="7">
    <source>
        <dbReference type="Proteomes" id="UP001187192"/>
    </source>
</evidence>
<dbReference type="InterPro" id="IPR016035">
    <property type="entry name" value="Acyl_Trfase/lysoPLipase"/>
</dbReference>
<comment type="similarity">
    <text evidence="3">Belongs to the patatin family.</text>
</comment>
<keyword evidence="1 2" id="KW-0443">Lipid metabolism</keyword>
<organism evidence="6 7">
    <name type="scientific">Ficus carica</name>
    <name type="common">Common fig</name>
    <dbReference type="NCBI Taxonomy" id="3494"/>
    <lineage>
        <taxon>Eukaryota</taxon>
        <taxon>Viridiplantae</taxon>
        <taxon>Streptophyta</taxon>
        <taxon>Embryophyta</taxon>
        <taxon>Tracheophyta</taxon>
        <taxon>Spermatophyta</taxon>
        <taxon>Magnoliopsida</taxon>
        <taxon>eudicotyledons</taxon>
        <taxon>Gunneridae</taxon>
        <taxon>Pentapetalae</taxon>
        <taxon>rosids</taxon>
        <taxon>fabids</taxon>
        <taxon>Rosales</taxon>
        <taxon>Moraceae</taxon>
        <taxon>Ficeae</taxon>
        <taxon>Ficus</taxon>
    </lineage>
</organism>